<protein>
    <submittedName>
        <fullName evidence="1">Uncharacterized protein</fullName>
    </submittedName>
</protein>
<name>A0A2T0MFP4_9FLAO</name>
<dbReference type="RefSeq" id="WP_158259057.1">
    <property type="nucleotide sequence ID" value="NZ_PVYX01000001.1"/>
</dbReference>
<proteinExistence type="predicted"/>
<evidence type="ECO:0000313" key="2">
    <source>
        <dbReference type="Proteomes" id="UP000237640"/>
    </source>
</evidence>
<dbReference type="Proteomes" id="UP000237640">
    <property type="component" value="Unassembled WGS sequence"/>
</dbReference>
<reference evidence="1 2" key="1">
    <citation type="submission" date="2018-03" db="EMBL/GenBank/DDBJ databases">
        <title>Genomic Encyclopedia of Archaeal and Bacterial Type Strains, Phase II (KMG-II): from individual species to whole genera.</title>
        <authorList>
            <person name="Goeker M."/>
        </authorList>
    </citation>
    <scope>NUCLEOTIDE SEQUENCE [LARGE SCALE GENOMIC DNA]</scope>
    <source>
        <strain evidence="1 2">DSM 25027</strain>
    </source>
</reference>
<sequence>MKKERQIPKLPKELIKPSEIDTEAKGGAVEFLCNEFGNGTTCRINRGIDEADDILF</sequence>
<comment type="caution">
    <text evidence="1">The sequence shown here is derived from an EMBL/GenBank/DDBJ whole genome shotgun (WGS) entry which is preliminary data.</text>
</comment>
<dbReference type="EMBL" id="PVYX01000001">
    <property type="protein sequence ID" value="PRX56384.1"/>
    <property type="molecule type" value="Genomic_DNA"/>
</dbReference>
<organism evidence="1 2">
    <name type="scientific">Flagellimonas meridianipacifica</name>
    <dbReference type="NCBI Taxonomy" id="1080225"/>
    <lineage>
        <taxon>Bacteria</taxon>
        <taxon>Pseudomonadati</taxon>
        <taxon>Bacteroidota</taxon>
        <taxon>Flavobacteriia</taxon>
        <taxon>Flavobacteriales</taxon>
        <taxon>Flavobacteriaceae</taxon>
        <taxon>Flagellimonas</taxon>
    </lineage>
</organism>
<keyword evidence="2" id="KW-1185">Reference proteome</keyword>
<dbReference type="AlphaFoldDB" id="A0A2T0MFP4"/>
<accession>A0A2T0MFP4</accession>
<gene>
    <name evidence="1" type="ORF">CLV81_0381</name>
</gene>
<evidence type="ECO:0000313" key="1">
    <source>
        <dbReference type="EMBL" id="PRX56384.1"/>
    </source>
</evidence>